<reference evidence="1" key="1">
    <citation type="journal article" date="2014" name="Front. Microbiol.">
        <title>High frequency of phylogenetically diverse reductive dehalogenase-homologous genes in deep subseafloor sedimentary metagenomes.</title>
        <authorList>
            <person name="Kawai M."/>
            <person name="Futagami T."/>
            <person name="Toyoda A."/>
            <person name="Takaki Y."/>
            <person name="Nishi S."/>
            <person name="Hori S."/>
            <person name="Arai W."/>
            <person name="Tsubouchi T."/>
            <person name="Morono Y."/>
            <person name="Uchiyama I."/>
            <person name="Ito T."/>
            <person name="Fujiyama A."/>
            <person name="Inagaki F."/>
            <person name="Takami H."/>
        </authorList>
    </citation>
    <scope>NUCLEOTIDE SEQUENCE</scope>
    <source>
        <strain evidence="1">Expedition CK06-06</strain>
    </source>
</reference>
<dbReference type="AlphaFoldDB" id="X1R5C8"/>
<evidence type="ECO:0000313" key="1">
    <source>
        <dbReference type="EMBL" id="GAI75733.1"/>
    </source>
</evidence>
<accession>X1R5C8</accession>
<protein>
    <submittedName>
        <fullName evidence="1">Uncharacterized protein</fullName>
    </submittedName>
</protein>
<proteinExistence type="predicted"/>
<gene>
    <name evidence="1" type="ORF">S12H4_11432</name>
</gene>
<sequence length="133" mass="15336">MSEWKDFKPVYKSGMFLRVSNGFLYTFKLLSMKLPKRETKKYKHKKSVVYNLPIFLKQLIVSDKEVAEKLKTDNLVKFNSVVTQSCGTNQVYNLQLSESAYNQLGLFISAKSVNIDDKITYERFGSGFGTFYG</sequence>
<name>X1R5C8_9ZZZZ</name>
<dbReference type="EMBL" id="BARW01005131">
    <property type="protein sequence ID" value="GAI75733.1"/>
    <property type="molecule type" value="Genomic_DNA"/>
</dbReference>
<feature type="non-terminal residue" evidence="1">
    <location>
        <position position="133"/>
    </location>
</feature>
<comment type="caution">
    <text evidence="1">The sequence shown here is derived from an EMBL/GenBank/DDBJ whole genome shotgun (WGS) entry which is preliminary data.</text>
</comment>
<organism evidence="1">
    <name type="scientific">marine sediment metagenome</name>
    <dbReference type="NCBI Taxonomy" id="412755"/>
    <lineage>
        <taxon>unclassified sequences</taxon>
        <taxon>metagenomes</taxon>
        <taxon>ecological metagenomes</taxon>
    </lineage>
</organism>